<dbReference type="SUPFAM" id="SSF56801">
    <property type="entry name" value="Acetyl-CoA synthetase-like"/>
    <property type="match status" value="1"/>
</dbReference>
<evidence type="ECO:0000256" key="1">
    <source>
        <dbReference type="ARBA" id="ARBA00022450"/>
    </source>
</evidence>
<dbReference type="Proteomes" id="UP000198253">
    <property type="component" value="Chromosome I"/>
</dbReference>
<dbReference type="EMBL" id="LT607413">
    <property type="protein sequence ID" value="SCF12653.1"/>
    <property type="molecule type" value="Genomic_DNA"/>
</dbReference>
<dbReference type="Gene3D" id="3.30.300.30">
    <property type="match status" value="1"/>
</dbReference>
<keyword evidence="2" id="KW-0597">Phosphoprotein</keyword>
<dbReference type="NCBIfam" id="TIGR01746">
    <property type="entry name" value="Thioester-redct"/>
    <property type="match status" value="1"/>
</dbReference>
<dbReference type="InterPro" id="IPR000873">
    <property type="entry name" value="AMP-dep_synth/lig_dom"/>
</dbReference>
<dbReference type="InterPro" id="IPR036736">
    <property type="entry name" value="ACP-like_sf"/>
</dbReference>
<feature type="domain" description="Carrier" evidence="3">
    <location>
        <begin position="725"/>
        <end position="800"/>
    </location>
</feature>
<dbReference type="Pfam" id="PF13193">
    <property type="entry name" value="AMP-binding_C"/>
    <property type="match status" value="1"/>
</dbReference>
<name>A0A1C4XVX6_MICEC</name>
<proteinExistence type="predicted"/>
<dbReference type="InterPro" id="IPR036291">
    <property type="entry name" value="NAD(P)-bd_dom_sf"/>
</dbReference>
<evidence type="ECO:0000259" key="3">
    <source>
        <dbReference type="PROSITE" id="PS50075"/>
    </source>
</evidence>
<dbReference type="Pfam" id="PF00501">
    <property type="entry name" value="AMP-binding"/>
    <property type="match status" value="1"/>
</dbReference>
<dbReference type="Pfam" id="PF00550">
    <property type="entry name" value="PP-binding"/>
    <property type="match status" value="1"/>
</dbReference>
<dbReference type="InterPro" id="IPR010080">
    <property type="entry name" value="Thioester_reductase-like_dom"/>
</dbReference>
<dbReference type="RefSeq" id="WP_088982499.1">
    <property type="nucleotide sequence ID" value="NZ_LT607413.1"/>
</dbReference>
<protein>
    <submittedName>
        <fullName evidence="4">Amino acid adenylation domain-containing protein/thioester reductase domain-containing protein</fullName>
    </submittedName>
</protein>
<dbReference type="Gene3D" id="1.10.1200.10">
    <property type="entry name" value="ACP-like"/>
    <property type="match status" value="1"/>
</dbReference>
<dbReference type="InterPro" id="IPR020806">
    <property type="entry name" value="PKS_PP-bd"/>
</dbReference>
<dbReference type="InterPro" id="IPR045851">
    <property type="entry name" value="AMP-bd_C_sf"/>
</dbReference>
<evidence type="ECO:0000313" key="5">
    <source>
        <dbReference type="Proteomes" id="UP000198253"/>
    </source>
</evidence>
<dbReference type="PANTHER" id="PTHR44845:SF6">
    <property type="entry name" value="BETA-ALANINE-ACTIVATING ENZYME"/>
    <property type="match status" value="1"/>
</dbReference>
<organism evidence="4 5">
    <name type="scientific">Micromonospora echinospora</name>
    <name type="common">Micromonospora purpurea</name>
    <dbReference type="NCBI Taxonomy" id="1877"/>
    <lineage>
        <taxon>Bacteria</taxon>
        <taxon>Bacillati</taxon>
        <taxon>Actinomycetota</taxon>
        <taxon>Actinomycetes</taxon>
        <taxon>Micromonosporales</taxon>
        <taxon>Micromonosporaceae</taxon>
        <taxon>Micromonospora</taxon>
    </lineage>
</organism>
<dbReference type="Gene3D" id="3.40.50.720">
    <property type="entry name" value="NAD(P)-binding Rossmann-like Domain"/>
    <property type="match status" value="1"/>
</dbReference>
<dbReference type="Gene3D" id="3.40.50.12780">
    <property type="entry name" value="N-terminal domain of ligase-like"/>
    <property type="match status" value="1"/>
</dbReference>
<dbReference type="PANTHER" id="PTHR44845">
    <property type="entry name" value="CARRIER DOMAIN-CONTAINING PROTEIN"/>
    <property type="match status" value="1"/>
</dbReference>
<dbReference type="AlphaFoldDB" id="A0A1C4XVX6"/>
<reference evidence="5" key="1">
    <citation type="submission" date="2016-06" db="EMBL/GenBank/DDBJ databases">
        <authorList>
            <person name="Varghese N."/>
            <person name="Submissions Spin"/>
        </authorList>
    </citation>
    <scope>NUCLEOTIDE SEQUENCE [LARGE SCALE GENOMIC DNA]</scope>
    <source>
        <strain evidence="5">DSM 43816</strain>
    </source>
</reference>
<dbReference type="SUPFAM" id="SSF51735">
    <property type="entry name" value="NAD(P)-binding Rossmann-fold domains"/>
    <property type="match status" value="1"/>
</dbReference>
<dbReference type="InterPro" id="IPR010071">
    <property type="entry name" value="AA_adenyl_dom"/>
</dbReference>
<dbReference type="InterPro" id="IPR006162">
    <property type="entry name" value="Ppantetheine_attach_site"/>
</dbReference>
<dbReference type="SUPFAM" id="SSF47336">
    <property type="entry name" value="ACP-like"/>
    <property type="match status" value="1"/>
</dbReference>
<dbReference type="Pfam" id="PF07993">
    <property type="entry name" value="NAD_binding_4"/>
    <property type="match status" value="1"/>
</dbReference>
<evidence type="ECO:0000313" key="4">
    <source>
        <dbReference type="EMBL" id="SCF12653.1"/>
    </source>
</evidence>
<keyword evidence="1" id="KW-0596">Phosphopantetheine</keyword>
<dbReference type="NCBIfam" id="TIGR01733">
    <property type="entry name" value="AA-adenyl-dom"/>
    <property type="match status" value="1"/>
</dbReference>
<evidence type="ECO:0000256" key="2">
    <source>
        <dbReference type="ARBA" id="ARBA00022553"/>
    </source>
</evidence>
<sequence>MRSGDTGSAVPVHAGDGLTYRYTVARPAVRVAHDRAAAALLAAVELVDRLGRELPVRVRTGVETLDLPEWPASLHRLPGGPARATVRSLAAVGPPVDGDPGALVVLLDSDPGADPATAPALLLDGTFGTDLVTVPVLLRATVTADGVTVVVHCAPADPWSVSVPAVAEIFAEVFATLLADPRLESGRAPAVGPVTRALAFGRRAGRAVEDAPFRAIPAMIEERVDAHPDRPAVAFRGRRLSYRQLDELANGFAAGLATRGVTRGDVVPVLLADGLELPVAYLALMKLGAAFVPFDPGWPADRLRAALAVVRPRLMVTGPIPDGSASGPDGPPTVPVRLDAVPPTATRPGVPIGPDDLIYGIFTSGTTGTPKCAMNRHDGLANRFRFMTRWFHATGDEVVLQNSRHTFDSSVWQLFWPLTTGGRVVVPVQGGFLDVEETVRTIADERVTMTDFVPSILGLLVAMVDRDPDARRAIGTLRHLIVGGEEIDPAAVHRLGELVPAIAVTNGYGPTEASIGMVFHPVTPADGDTIPIGRPIDNCHAAVVDAHLRPLPPGAVGEIVIGGVCLGAGYLGAPARTAEVFVPNPLPEIPGRRLYRTGDLGRLDADGRLHFVGRRDFQLKVNGVRIEAGEIETAATRFPGIHQAKVIVARDGSSRSLALFVAADREVPEPRLREHLRRLLPRTSVPRHLVVLDALPLTRNGKVDRRVLQARLDGLLDERATRLAGGDGGLPDPVLAVFRAVLGQPDLDADTDFLAAGGDSLQAVAVTTALAGEHGVPLGVQDLFEHPTPARLAGLLARRRRVPVAPEADLVAADARLPVDLLVRAADPRREIRSVLVSGATGFVGSRLVHELLTTTDVRVHCLTRGADDTEATARVVRSLADRGLWAPHLADRLAGYAADLSRPAVGLDARTWDHLARDCDLVLHVGALVNFLFDYRAHRRANVRGTAELLRLALADRPKPLHHVSTLGVLDTEAARHRLPLPETFDPSAATPPTSGYSRSKWVAERYLTAARRRGATITLLRLGEVMPAADNGTPNRRALTHLLLAACHRLGMRPDAAVRSDWTPVDYAARRIVAAVADRTTWGRALHVLHPHSVDFTELPGGDAVPRVSCARFLAALRDAVTDGDRDAAALLALFPTRLGADEEQLRAVFGALLTDNPRLFRRDGCDRLERRHGFTDADLGPSVDAYRRWLTGQGRIGGDRPPAPAA</sequence>
<dbReference type="InterPro" id="IPR009081">
    <property type="entry name" value="PP-bd_ACP"/>
</dbReference>
<dbReference type="SMART" id="SM00823">
    <property type="entry name" value="PKS_PP"/>
    <property type="match status" value="1"/>
</dbReference>
<dbReference type="CDD" id="cd05930">
    <property type="entry name" value="A_NRPS"/>
    <property type="match status" value="1"/>
</dbReference>
<accession>A0A1C4XVX6</accession>
<dbReference type="PROSITE" id="PS50075">
    <property type="entry name" value="CARRIER"/>
    <property type="match status" value="1"/>
</dbReference>
<gene>
    <name evidence="4" type="ORF">GA0070618_3389</name>
</gene>
<dbReference type="InterPro" id="IPR025110">
    <property type="entry name" value="AMP-bd_C"/>
</dbReference>
<dbReference type="OrthoDB" id="4477213at2"/>
<keyword evidence="5" id="KW-1185">Reference proteome</keyword>
<dbReference type="InParanoid" id="A0A1C4XVX6"/>
<dbReference type="InterPro" id="IPR013120">
    <property type="entry name" value="FAR_NAD-bd"/>
</dbReference>
<dbReference type="PROSITE" id="PS00012">
    <property type="entry name" value="PHOSPHOPANTETHEINE"/>
    <property type="match status" value="1"/>
</dbReference>
<dbReference type="GO" id="GO:0031177">
    <property type="term" value="F:phosphopantetheine binding"/>
    <property type="evidence" value="ECO:0007669"/>
    <property type="project" value="InterPro"/>
</dbReference>
<dbReference type="InterPro" id="IPR042099">
    <property type="entry name" value="ANL_N_sf"/>
</dbReference>